<dbReference type="Pfam" id="PF26238">
    <property type="entry name" value="DUF8054_M"/>
    <property type="match status" value="1"/>
</dbReference>
<keyword evidence="6" id="KW-1185">Reference proteome</keyword>
<dbReference type="Pfam" id="PF26237">
    <property type="entry name" value="DUF8054_C"/>
    <property type="match status" value="1"/>
</dbReference>
<keyword evidence="1" id="KW-1133">Transmembrane helix</keyword>
<dbReference type="InterPro" id="IPR058674">
    <property type="entry name" value="DUF8054_N"/>
</dbReference>
<evidence type="ECO:0000313" key="6">
    <source>
        <dbReference type="Proteomes" id="UP001596395"/>
    </source>
</evidence>
<gene>
    <name evidence="5" type="ORF">ACFQGB_06945</name>
</gene>
<comment type="caution">
    <text evidence="5">The sequence shown here is derived from an EMBL/GenBank/DDBJ whole genome shotgun (WGS) entry which is preliminary data.</text>
</comment>
<organism evidence="5 6">
    <name type="scientific">Halorubellus litoreus</name>
    <dbReference type="NCBI Taxonomy" id="755308"/>
    <lineage>
        <taxon>Archaea</taxon>
        <taxon>Methanobacteriati</taxon>
        <taxon>Methanobacteriota</taxon>
        <taxon>Stenosarchaea group</taxon>
        <taxon>Halobacteria</taxon>
        <taxon>Halobacteriales</taxon>
        <taxon>Halorubellaceae</taxon>
        <taxon>Halorubellus</taxon>
    </lineage>
</organism>
<reference evidence="5 6" key="1">
    <citation type="journal article" date="2019" name="Int. J. Syst. Evol. Microbiol.">
        <title>The Global Catalogue of Microorganisms (GCM) 10K type strain sequencing project: providing services to taxonomists for standard genome sequencing and annotation.</title>
        <authorList>
            <consortium name="The Broad Institute Genomics Platform"/>
            <consortium name="The Broad Institute Genome Sequencing Center for Infectious Disease"/>
            <person name="Wu L."/>
            <person name="Ma J."/>
        </authorList>
    </citation>
    <scope>NUCLEOTIDE SEQUENCE [LARGE SCALE GENOMIC DNA]</scope>
    <source>
        <strain evidence="5 6">GX26</strain>
    </source>
</reference>
<feature type="domain" description="DUF8054" evidence="2">
    <location>
        <begin position="7"/>
        <end position="95"/>
    </location>
</feature>
<keyword evidence="1" id="KW-0472">Membrane</keyword>
<feature type="transmembrane region" description="Helical" evidence="1">
    <location>
        <begin position="51"/>
        <end position="73"/>
    </location>
</feature>
<evidence type="ECO:0000256" key="1">
    <source>
        <dbReference type="SAM" id="Phobius"/>
    </source>
</evidence>
<dbReference type="EMBL" id="JBHSXN010000001">
    <property type="protein sequence ID" value="MFC6952597.1"/>
    <property type="molecule type" value="Genomic_DNA"/>
</dbReference>
<dbReference type="InterPro" id="IPR058775">
    <property type="entry name" value="DUF8054_M"/>
</dbReference>
<feature type="transmembrane region" description="Helical" evidence="1">
    <location>
        <begin position="21"/>
        <end position="45"/>
    </location>
</feature>
<evidence type="ECO:0000259" key="2">
    <source>
        <dbReference type="Pfam" id="PF26236"/>
    </source>
</evidence>
<dbReference type="Pfam" id="PF26236">
    <property type="entry name" value="DUF8054_N"/>
    <property type="match status" value="1"/>
</dbReference>
<dbReference type="InterPro" id="IPR058675">
    <property type="entry name" value="DUF8054_C"/>
</dbReference>
<name>A0ABD5VB21_9EURY</name>
<sequence>MATSALESLKRPEYTGENRCIPCTVVNSVLAVAFAGAVAAGTIVADASTTVAAGAAVGFLALAAASIWLRGYLVPGTPELTKQYMPEWMLAWFGKAPDDASGLDGGSDAVDPSDVDVDPERVLMDAGAVEPCEDVDDLCLSADFADAWQTEMDAIDDIAVDDALATFGFDDDDYELSRHDDAVLLNRGPHRIGQWPSEAALVADVAGARALADRHPEWSDMSAVAKGRVLNGLRVFLETCPDGSRAEFREDTVESCCSSYDVVTVECSGSGERLFEQRVDDIPA</sequence>
<keyword evidence="1" id="KW-0812">Transmembrane</keyword>
<dbReference type="RefSeq" id="WP_336349561.1">
    <property type="nucleotide sequence ID" value="NZ_JAZAQL010000001.1"/>
</dbReference>
<protein>
    <submittedName>
        <fullName evidence="5">Uncharacterized protein</fullName>
    </submittedName>
</protein>
<feature type="domain" description="DUF8054" evidence="3">
    <location>
        <begin position="238"/>
        <end position="277"/>
    </location>
</feature>
<accession>A0ABD5VB21</accession>
<dbReference type="AlphaFoldDB" id="A0ABD5VB21"/>
<proteinExistence type="predicted"/>
<evidence type="ECO:0000313" key="5">
    <source>
        <dbReference type="EMBL" id="MFC6952597.1"/>
    </source>
</evidence>
<dbReference type="Proteomes" id="UP001596395">
    <property type="component" value="Unassembled WGS sequence"/>
</dbReference>
<evidence type="ECO:0000259" key="3">
    <source>
        <dbReference type="Pfam" id="PF26237"/>
    </source>
</evidence>
<evidence type="ECO:0000259" key="4">
    <source>
        <dbReference type="Pfam" id="PF26238"/>
    </source>
</evidence>
<feature type="domain" description="DUF8054" evidence="4">
    <location>
        <begin position="118"/>
        <end position="235"/>
    </location>
</feature>